<sequence length="109" mass="12664">MPQLVSLINVSLFCEQLIKYECFSSNMEFAFWVSRDSVERTYWGRAAPDSSKCACGMNNTCASKDEVYNCNTERSLLKIDLGDSFDRDYLTSNWSPSSRRKRIKQCQKY</sequence>
<proteinExistence type="predicted"/>
<comment type="caution">
    <text evidence="1">The sequence shown here is derived from an EMBL/GenBank/DDBJ whole genome shotgun (WGS) entry which is preliminary data.</text>
</comment>
<protein>
    <submittedName>
        <fullName evidence="1">Uncharacterized protein</fullName>
    </submittedName>
</protein>
<organism evidence="1 2">
    <name type="scientific">Pocillopora damicornis</name>
    <name type="common">Cauliflower coral</name>
    <name type="synonym">Millepora damicornis</name>
    <dbReference type="NCBI Taxonomy" id="46731"/>
    <lineage>
        <taxon>Eukaryota</taxon>
        <taxon>Metazoa</taxon>
        <taxon>Cnidaria</taxon>
        <taxon>Anthozoa</taxon>
        <taxon>Hexacorallia</taxon>
        <taxon>Scleractinia</taxon>
        <taxon>Astrocoeniina</taxon>
        <taxon>Pocilloporidae</taxon>
        <taxon>Pocillopora</taxon>
    </lineage>
</organism>
<evidence type="ECO:0000313" key="2">
    <source>
        <dbReference type="Proteomes" id="UP000275408"/>
    </source>
</evidence>
<evidence type="ECO:0000313" key="1">
    <source>
        <dbReference type="EMBL" id="RMX58863.1"/>
    </source>
</evidence>
<dbReference type="EMBL" id="RCHS01000436">
    <property type="protein sequence ID" value="RMX58863.1"/>
    <property type="molecule type" value="Genomic_DNA"/>
</dbReference>
<accession>A0A3M6UYV6</accession>
<dbReference type="STRING" id="46731.A0A3M6UYV6"/>
<dbReference type="AlphaFoldDB" id="A0A3M6UYV6"/>
<keyword evidence="2" id="KW-1185">Reference proteome</keyword>
<name>A0A3M6UYV6_POCDA</name>
<dbReference type="Proteomes" id="UP000275408">
    <property type="component" value="Unassembled WGS sequence"/>
</dbReference>
<gene>
    <name evidence="1" type="ORF">pdam_00022184</name>
</gene>
<reference evidence="1 2" key="1">
    <citation type="journal article" date="2018" name="Sci. Rep.">
        <title>Comparative analysis of the Pocillopora damicornis genome highlights role of immune system in coral evolution.</title>
        <authorList>
            <person name="Cunning R."/>
            <person name="Bay R.A."/>
            <person name="Gillette P."/>
            <person name="Baker A.C."/>
            <person name="Traylor-Knowles N."/>
        </authorList>
    </citation>
    <scope>NUCLEOTIDE SEQUENCE [LARGE SCALE GENOMIC DNA]</scope>
    <source>
        <strain evidence="1">RSMAS</strain>
        <tissue evidence="1">Whole animal</tissue>
    </source>
</reference>